<name>A0A2Z6RF95_9GLOM</name>
<dbReference type="SUPFAM" id="SSF56672">
    <property type="entry name" value="DNA/RNA polymerases"/>
    <property type="match status" value="1"/>
</dbReference>
<gene>
    <name evidence="3" type="ORF">RclHR1_03900018</name>
</gene>
<dbReference type="FunFam" id="3.30.70.270:FF:000020">
    <property type="entry name" value="Transposon Tf2-6 polyprotein-like Protein"/>
    <property type="match status" value="1"/>
</dbReference>
<dbReference type="PANTHER" id="PTHR37984">
    <property type="entry name" value="PROTEIN CBG26694"/>
    <property type="match status" value="1"/>
</dbReference>
<dbReference type="PANTHER" id="PTHR37984:SF5">
    <property type="entry name" value="PROTEIN NYNRIN-LIKE"/>
    <property type="match status" value="1"/>
</dbReference>
<sequence>MNQTRPYQELQFLGHVVGKEGIKPDSEKIDKIVNYPIPANICDLRGVLGLFSYYRCFIKNFSQLADPMYELLKKDVVYKWTETQQRAFEILKTKLTQAPIVRYPDFEKPFLLYTDASLIGIGAVLAQKDGKDEYVVAYASRTLAPAEKNYAITELECLAIIWAVKYFRHYLFGIHFTIITDHSALKWLLNSSSETANRLIRKMENNSFRI</sequence>
<dbReference type="Gene3D" id="3.10.20.370">
    <property type="match status" value="1"/>
</dbReference>
<protein>
    <recommendedName>
        <fullName evidence="2">Reverse transcriptase/retrotransposon-derived protein RNase H-like domain-containing protein</fullName>
    </recommendedName>
</protein>
<dbReference type="InterPro" id="IPR043128">
    <property type="entry name" value="Rev_trsase/Diguanyl_cyclase"/>
</dbReference>
<comment type="caution">
    <text evidence="3">The sequence shown here is derived from an EMBL/GenBank/DDBJ whole genome shotgun (WGS) entry which is preliminary data.</text>
</comment>
<organism evidence="3 4">
    <name type="scientific">Rhizophagus clarus</name>
    <dbReference type="NCBI Taxonomy" id="94130"/>
    <lineage>
        <taxon>Eukaryota</taxon>
        <taxon>Fungi</taxon>
        <taxon>Fungi incertae sedis</taxon>
        <taxon>Mucoromycota</taxon>
        <taxon>Glomeromycotina</taxon>
        <taxon>Glomeromycetes</taxon>
        <taxon>Glomerales</taxon>
        <taxon>Glomeraceae</taxon>
        <taxon>Rhizophagus</taxon>
    </lineage>
</organism>
<dbReference type="AlphaFoldDB" id="A0A2Z6RF95"/>
<dbReference type="GO" id="GO:0003824">
    <property type="term" value="F:catalytic activity"/>
    <property type="evidence" value="ECO:0007669"/>
    <property type="project" value="UniProtKB-KW"/>
</dbReference>
<dbReference type="FunFam" id="3.10.20.370:FF:000001">
    <property type="entry name" value="Retrovirus-related Pol polyprotein from transposon 17.6-like protein"/>
    <property type="match status" value="1"/>
</dbReference>
<dbReference type="Pfam" id="PF17919">
    <property type="entry name" value="RT_RNaseH_2"/>
    <property type="match status" value="1"/>
</dbReference>
<accession>A0A2Z6RF95</accession>
<dbReference type="STRING" id="94130.A0A2Z6RF95"/>
<evidence type="ECO:0000313" key="4">
    <source>
        <dbReference type="Proteomes" id="UP000247702"/>
    </source>
</evidence>
<dbReference type="InterPro" id="IPR050951">
    <property type="entry name" value="Retrovirus_Pol_polyprotein"/>
</dbReference>
<feature type="domain" description="Reverse transcriptase/retrotransposon-derived protein RNase H-like" evidence="2">
    <location>
        <begin position="80"/>
        <end position="178"/>
    </location>
</feature>
<dbReference type="Gene3D" id="3.30.70.270">
    <property type="match status" value="1"/>
</dbReference>
<dbReference type="CDD" id="cd09274">
    <property type="entry name" value="RNase_HI_RT_Ty3"/>
    <property type="match status" value="1"/>
</dbReference>
<dbReference type="EMBL" id="BEXD01003224">
    <property type="protein sequence ID" value="GBC00601.1"/>
    <property type="molecule type" value="Genomic_DNA"/>
</dbReference>
<evidence type="ECO:0000313" key="3">
    <source>
        <dbReference type="EMBL" id="GBC00601.1"/>
    </source>
</evidence>
<evidence type="ECO:0000256" key="1">
    <source>
        <dbReference type="ARBA" id="ARBA00023268"/>
    </source>
</evidence>
<reference evidence="3 4" key="1">
    <citation type="submission" date="2017-11" db="EMBL/GenBank/DDBJ databases">
        <title>The genome of Rhizophagus clarus HR1 reveals common genetic basis of auxotrophy among arbuscular mycorrhizal fungi.</title>
        <authorList>
            <person name="Kobayashi Y."/>
        </authorList>
    </citation>
    <scope>NUCLEOTIDE SEQUENCE [LARGE SCALE GENOMIC DNA]</scope>
    <source>
        <strain evidence="3 4">HR1</strain>
    </source>
</reference>
<proteinExistence type="predicted"/>
<dbReference type="Proteomes" id="UP000247702">
    <property type="component" value="Unassembled WGS sequence"/>
</dbReference>
<keyword evidence="4" id="KW-1185">Reference proteome</keyword>
<dbReference type="InterPro" id="IPR043502">
    <property type="entry name" value="DNA/RNA_pol_sf"/>
</dbReference>
<evidence type="ECO:0000259" key="2">
    <source>
        <dbReference type="Pfam" id="PF17919"/>
    </source>
</evidence>
<keyword evidence="1" id="KW-0511">Multifunctional enzyme</keyword>
<dbReference type="InterPro" id="IPR041577">
    <property type="entry name" value="RT_RNaseH_2"/>
</dbReference>